<feature type="transmembrane region" description="Helical" evidence="2">
    <location>
        <begin position="145"/>
        <end position="166"/>
    </location>
</feature>
<dbReference type="EnsemblMetazoa" id="G27090.2">
    <property type="protein sequence ID" value="G27090.2:cds"/>
    <property type="gene ID" value="G27090"/>
</dbReference>
<sequence>MLTRTGTVVRKNRRRSSGRGSCRRGSAPTVLQAGCVPPSSPRRTLSTTRTYLTPQPSPSKSVTFSFEGERKSCYSPDVLSMRRPSSIVNSPSEKPQYYGSFVLWTDPAEGDNSLSVYVGLVEACDEAGNPCDFVHRAFIIFGRTLPATVFIGLLLALPVTMIIIGVKYLEECPREPKLPIYLLVGGCFGGLKLLMLMCEQARKLRDDDDETIHDDSELLTMTKVAHVFLTLFLCVWFGFGNVWFFGVGIPKFKAPLHEPKNWCDSVVFSFTFWQIVICYVLITLAFVFGTSFCACFTFFRCKKDIEKV</sequence>
<feature type="transmembrane region" description="Helical" evidence="2">
    <location>
        <begin position="227"/>
        <end position="246"/>
    </location>
</feature>
<evidence type="ECO:0000313" key="4">
    <source>
        <dbReference type="Proteomes" id="UP000005408"/>
    </source>
</evidence>
<reference evidence="3" key="1">
    <citation type="submission" date="2022-08" db="UniProtKB">
        <authorList>
            <consortium name="EnsemblMetazoa"/>
        </authorList>
    </citation>
    <scope>IDENTIFICATION</scope>
    <source>
        <strain evidence="3">05x7-T-G4-1.051#20</strain>
    </source>
</reference>
<dbReference type="InterPro" id="IPR040350">
    <property type="entry name" value="TMEM272"/>
</dbReference>
<name>A0A8W8LDS7_MAGGI</name>
<feature type="transmembrane region" description="Helical" evidence="2">
    <location>
        <begin position="266"/>
        <end position="299"/>
    </location>
</feature>
<dbReference type="RefSeq" id="XP_065932853.1">
    <property type="nucleotide sequence ID" value="XM_066076781.1"/>
</dbReference>
<dbReference type="AlphaFoldDB" id="A0A8W8LDS7"/>
<dbReference type="RefSeq" id="XP_065932854.1">
    <property type="nucleotide sequence ID" value="XM_066076782.1"/>
</dbReference>
<proteinExistence type="predicted"/>
<evidence type="ECO:0000313" key="3">
    <source>
        <dbReference type="EnsemblMetazoa" id="G27090.3:cds"/>
    </source>
</evidence>
<keyword evidence="2" id="KW-0812">Transmembrane</keyword>
<dbReference type="Proteomes" id="UP000005408">
    <property type="component" value="Unassembled WGS sequence"/>
</dbReference>
<keyword evidence="2" id="KW-1133">Transmembrane helix</keyword>
<dbReference type="PANTHER" id="PTHR33444">
    <property type="entry name" value="SI:DKEY-19B23.12-RELATED"/>
    <property type="match status" value="1"/>
</dbReference>
<organism evidence="3 4">
    <name type="scientific">Magallana gigas</name>
    <name type="common">Pacific oyster</name>
    <name type="synonym">Crassostrea gigas</name>
    <dbReference type="NCBI Taxonomy" id="29159"/>
    <lineage>
        <taxon>Eukaryota</taxon>
        <taxon>Metazoa</taxon>
        <taxon>Spiralia</taxon>
        <taxon>Lophotrochozoa</taxon>
        <taxon>Mollusca</taxon>
        <taxon>Bivalvia</taxon>
        <taxon>Autobranchia</taxon>
        <taxon>Pteriomorphia</taxon>
        <taxon>Ostreida</taxon>
        <taxon>Ostreoidea</taxon>
        <taxon>Ostreidae</taxon>
        <taxon>Magallana</taxon>
    </lineage>
</organism>
<dbReference type="OrthoDB" id="6157510at2759"/>
<feature type="transmembrane region" description="Helical" evidence="2">
    <location>
        <begin position="178"/>
        <end position="195"/>
    </location>
</feature>
<dbReference type="PANTHER" id="PTHR33444:SF7">
    <property type="entry name" value="TRANSMEMBRANE PROTEIN 272"/>
    <property type="match status" value="1"/>
</dbReference>
<dbReference type="EnsemblMetazoa" id="G27090.3">
    <property type="protein sequence ID" value="G27090.3:cds"/>
    <property type="gene ID" value="G27090"/>
</dbReference>
<dbReference type="RefSeq" id="XP_065932855.1">
    <property type="nucleotide sequence ID" value="XM_066076783.1"/>
</dbReference>
<accession>A0A8W8LDS7</accession>
<dbReference type="OMA" id="ARHPCDF"/>
<keyword evidence="4" id="KW-1185">Reference proteome</keyword>
<feature type="region of interest" description="Disordered" evidence="1">
    <location>
        <begin position="1"/>
        <end position="56"/>
    </location>
</feature>
<dbReference type="KEGG" id="crg:105324891"/>
<evidence type="ECO:0000256" key="1">
    <source>
        <dbReference type="SAM" id="MobiDB-lite"/>
    </source>
</evidence>
<dbReference type="GeneID" id="105324891"/>
<evidence type="ECO:0000256" key="2">
    <source>
        <dbReference type="SAM" id="Phobius"/>
    </source>
</evidence>
<protein>
    <submittedName>
        <fullName evidence="3">Uncharacterized protein</fullName>
    </submittedName>
</protein>
<dbReference type="RefSeq" id="XP_011422429.2">
    <property type="nucleotide sequence ID" value="XM_011424127.4"/>
</dbReference>
<keyword evidence="2" id="KW-0472">Membrane</keyword>
<feature type="compositionally biased region" description="Low complexity" evidence="1">
    <location>
        <begin position="41"/>
        <end position="54"/>
    </location>
</feature>